<dbReference type="GO" id="GO:0006457">
    <property type="term" value="P:protein folding"/>
    <property type="evidence" value="ECO:0007669"/>
    <property type="project" value="InterPro"/>
</dbReference>
<keyword evidence="5" id="KW-0997">Cell inner membrane</keyword>
<evidence type="ECO:0000256" key="15">
    <source>
        <dbReference type="SAM" id="Phobius"/>
    </source>
</evidence>
<keyword evidence="8 14" id="KW-1133">Transmembrane helix</keyword>
<evidence type="ECO:0000256" key="14">
    <source>
        <dbReference type="HAMAP-Rule" id="MF_00286"/>
    </source>
</evidence>
<keyword evidence="6 14" id="KW-0812">Transmembrane</keyword>
<keyword evidence="9 14" id="KW-0560">Oxidoreductase</keyword>
<dbReference type="HAMAP" id="MF_00286">
    <property type="entry name" value="DsbB"/>
    <property type="match status" value="1"/>
</dbReference>
<dbReference type="InterPro" id="IPR003752">
    <property type="entry name" value="DiS_bond_form_DsbB/BdbC"/>
</dbReference>
<evidence type="ECO:0000313" key="16">
    <source>
        <dbReference type="EMBL" id="CAB3781553.1"/>
    </source>
</evidence>
<feature type="topological domain" description="Cytoplasmic" evidence="14">
    <location>
        <begin position="168"/>
        <end position="175"/>
    </location>
</feature>
<dbReference type="NCBIfam" id="NF002552">
    <property type="entry name" value="PRK02110.1"/>
    <property type="match status" value="1"/>
</dbReference>
<comment type="similarity">
    <text evidence="2 14">Belongs to the DsbB family.</text>
</comment>
<accession>A0A6S7AY12</accession>
<evidence type="ECO:0000313" key="17">
    <source>
        <dbReference type="Proteomes" id="UP000494115"/>
    </source>
</evidence>
<dbReference type="Pfam" id="PF02600">
    <property type="entry name" value="DsbB"/>
    <property type="match status" value="1"/>
</dbReference>
<evidence type="ECO:0000256" key="6">
    <source>
        <dbReference type="ARBA" id="ARBA00022692"/>
    </source>
</evidence>
<feature type="transmembrane region" description="Helical" evidence="15">
    <location>
        <begin position="50"/>
        <end position="68"/>
    </location>
</feature>
<proteinExistence type="inferred from homology"/>
<dbReference type="PANTHER" id="PTHR36570">
    <property type="entry name" value="DISULFIDE BOND FORMATION PROTEIN B"/>
    <property type="match status" value="1"/>
</dbReference>
<keyword evidence="13 14" id="KW-0676">Redox-active center</keyword>
<comment type="function">
    <text evidence="14">Required for disulfide bond formation in some periplasmic proteins. Acts by oxidizing the DsbA protein.</text>
</comment>
<dbReference type="InterPro" id="IPR050183">
    <property type="entry name" value="DsbB"/>
</dbReference>
<dbReference type="GO" id="GO:0009055">
    <property type="term" value="F:electron transfer activity"/>
    <property type="evidence" value="ECO:0007669"/>
    <property type="project" value="UniProtKB-UniRule"/>
</dbReference>
<keyword evidence="10 14" id="KW-0472">Membrane</keyword>
<dbReference type="AlphaFoldDB" id="A0A6S7AY12"/>
<name>A0A6S7AY12_9BURK</name>
<evidence type="ECO:0000256" key="11">
    <source>
        <dbReference type="ARBA" id="ARBA00023157"/>
    </source>
</evidence>
<keyword evidence="12 14" id="KW-0143">Chaperone</keyword>
<evidence type="ECO:0000256" key="10">
    <source>
        <dbReference type="ARBA" id="ARBA00023136"/>
    </source>
</evidence>
<feature type="disulfide bond" description="Redox-active" evidence="14">
    <location>
        <begin position="45"/>
        <end position="48"/>
    </location>
</feature>
<organism evidence="16 17">
    <name type="scientific">Pararobbsia alpina</name>
    <dbReference type="NCBI Taxonomy" id="621374"/>
    <lineage>
        <taxon>Bacteria</taxon>
        <taxon>Pseudomonadati</taxon>
        <taxon>Pseudomonadota</taxon>
        <taxon>Betaproteobacteria</taxon>
        <taxon>Burkholderiales</taxon>
        <taxon>Burkholderiaceae</taxon>
        <taxon>Pararobbsia</taxon>
    </lineage>
</organism>
<dbReference type="RefSeq" id="WP_175103791.1">
    <property type="nucleotide sequence ID" value="NZ_CADIKM010000004.1"/>
</dbReference>
<evidence type="ECO:0000256" key="4">
    <source>
        <dbReference type="ARBA" id="ARBA00022475"/>
    </source>
</evidence>
<evidence type="ECO:0000256" key="8">
    <source>
        <dbReference type="ARBA" id="ARBA00022989"/>
    </source>
</evidence>
<dbReference type="Gene3D" id="1.20.1550.10">
    <property type="entry name" value="DsbB-like"/>
    <property type="match status" value="1"/>
</dbReference>
<dbReference type="PANTHER" id="PTHR36570:SF3">
    <property type="entry name" value="DISULFIDE BOND FORMATION PROTEIN B"/>
    <property type="match status" value="1"/>
</dbReference>
<evidence type="ECO:0000256" key="13">
    <source>
        <dbReference type="ARBA" id="ARBA00023284"/>
    </source>
</evidence>
<dbReference type="Proteomes" id="UP000494115">
    <property type="component" value="Unassembled WGS sequence"/>
</dbReference>
<evidence type="ECO:0000256" key="1">
    <source>
        <dbReference type="ARBA" id="ARBA00004429"/>
    </source>
</evidence>
<protein>
    <recommendedName>
        <fullName evidence="14">Disulfide bond formation protein B</fullName>
    </recommendedName>
    <alternativeName>
        <fullName evidence="14">Disulfide oxidoreductase</fullName>
    </alternativeName>
</protein>
<dbReference type="EMBL" id="CADIKM010000004">
    <property type="protein sequence ID" value="CAB3781553.1"/>
    <property type="molecule type" value="Genomic_DNA"/>
</dbReference>
<evidence type="ECO:0000256" key="2">
    <source>
        <dbReference type="ARBA" id="ARBA00008823"/>
    </source>
</evidence>
<keyword evidence="7 14" id="KW-0249">Electron transport</keyword>
<evidence type="ECO:0000256" key="3">
    <source>
        <dbReference type="ARBA" id="ARBA00022448"/>
    </source>
</evidence>
<dbReference type="SUPFAM" id="SSF158442">
    <property type="entry name" value="DsbB-like"/>
    <property type="match status" value="1"/>
</dbReference>
<keyword evidence="11 14" id="KW-1015">Disulfide bond</keyword>
<feature type="topological domain" description="Periplasmic" evidence="14">
    <location>
        <begin position="94"/>
        <end position="148"/>
    </location>
</feature>
<keyword evidence="17" id="KW-1185">Reference proteome</keyword>
<feature type="transmembrane region" description="Helical" evidence="15">
    <location>
        <begin position="75"/>
        <end position="97"/>
    </location>
</feature>
<feature type="topological domain" description="Periplasmic" evidence="14">
    <location>
        <begin position="36"/>
        <end position="53"/>
    </location>
</feature>
<gene>
    <name evidence="14 16" type="primary">dsbB</name>
    <name evidence="16" type="ORF">LMG28138_01243</name>
</gene>
<reference evidence="16 17" key="1">
    <citation type="submission" date="2020-04" db="EMBL/GenBank/DDBJ databases">
        <authorList>
            <person name="De Canck E."/>
        </authorList>
    </citation>
    <scope>NUCLEOTIDE SEQUENCE [LARGE SCALE GENOMIC DNA]</scope>
    <source>
        <strain evidence="16 17">LMG 28138</strain>
    </source>
</reference>
<evidence type="ECO:0000256" key="12">
    <source>
        <dbReference type="ARBA" id="ARBA00023186"/>
    </source>
</evidence>
<dbReference type="GO" id="GO:0015035">
    <property type="term" value="F:protein-disulfide reductase activity"/>
    <property type="evidence" value="ECO:0007669"/>
    <property type="project" value="UniProtKB-UniRule"/>
</dbReference>
<dbReference type="GO" id="GO:0005886">
    <property type="term" value="C:plasma membrane"/>
    <property type="evidence" value="ECO:0007669"/>
    <property type="project" value="UniProtKB-SubCell"/>
</dbReference>
<comment type="caution">
    <text evidence="14">Lacks conserved residue(s) required for the propagation of feature annotation.</text>
</comment>
<feature type="topological domain" description="Cytoplasmic" evidence="14">
    <location>
        <begin position="1"/>
        <end position="18"/>
    </location>
</feature>
<sequence length="175" mass="19407">MNRSFDASSRLLARERGRLLLLALVCIALVAGALYLQIFKGEDPCPLCILQRYGYLLIAVFALIGASATRWRTVIVSEVFVLISTLFGIAVAGRHVWLQSHPSFSCGFDKLQPLVDSLPPASWLPQVFKAAGLCETPYPPLLGLTLPQWSLVGFLLVLLALVRSMRSRRRELSRL</sequence>
<evidence type="ECO:0000256" key="7">
    <source>
        <dbReference type="ARBA" id="ARBA00022982"/>
    </source>
</evidence>
<keyword evidence="4 14" id="KW-1003">Cell membrane</keyword>
<keyword evidence="3 14" id="KW-0813">Transport</keyword>
<dbReference type="InterPro" id="IPR023380">
    <property type="entry name" value="DsbB-like_sf"/>
</dbReference>
<feature type="transmembrane region" description="Helical" evidence="15">
    <location>
        <begin position="146"/>
        <end position="165"/>
    </location>
</feature>
<comment type="subcellular location">
    <subcellularLocation>
        <location evidence="1">Cell inner membrane</location>
        <topology evidence="1">Multi-pass membrane protein</topology>
    </subcellularLocation>
    <subcellularLocation>
        <location evidence="14">Cell membrane</location>
        <topology evidence="14">Multi-pass membrane protein</topology>
    </subcellularLocation>
</comment>
<feature type="transmembrane region" description="Helical" evidence="15">
    <location>
        <begin position="20"/>
        <end position="38"/>
    </location>
</feature>
<dbReference type="InterPro" id="IPR022920">
    <property type="entry name" value="Disulphide_bond_form_DsbB"/>
</dbReference>
<evidence type="ECO:0000256" key="9">
    <source>
        <dbReference type="ARBA" id="ARBA00023002"/>
    </source>
</evidence>
<evidence type="ECO:0000256" key="5">
    <source>
        <dbReference type="ARBA" id="ARBA00022519"/>
    </source>
</evidence>